<comment type="caution">
    <text evidence="1">The sequence shown here is derived from an EMBL/GenBank/DDBJ whole genome shotgun (WGS) entry which is preliminary data.</text>
</comment>
<reference evidence="1 2" key="1">
    <citation type="submission" date="2018-09" db="EMBL/GenBank/DDBJ databases">
        <title>The draft genome of Acinetobacter spp. strains.</title>
        <authorList>
            <person name="Qin J."/>
            <person name="Feng Y."/>
            <person name="Zong Z."/>
        </authorList>
    </citation>
    <scope>NUCLEOTIDE SEQUENCE [LARGE SCALE GENOMIC DNA]</scope>
    <source>
        <strain evidence="1 2">WCHAc060002</strain>
    </source>
</reference>
<dbReference type="CDD" id="cd08054">
    <property type="entry name" value="gp6"/>
    <property type="match status" value="1"/>
</dbReference>
<dbReference type="RefSeq" id="WP_120367376.1">
    <property type="nucleotide sequence ID" value="NZ_RAXZ01000008.1"/>
</dbReference>
<evidence type="ECO:0000313" key="1">
    <source>
        <dbReference type="EMBL" id="RKG52950.1"/>
    </source>
</evidence>
<dbReference type="InterPro" id="IPR006450">
    <property type="entry name" value="Phage_HK97_gp6-like"/>
</dbReference>
<dbReference type="NCBIfam" id="TIGR01560">
    <property type="entry name" value="put_DNA_pack"/>
    <property type="match status" value="1"/>
</dbReference>
<dbReference type="Gene3D" id="1.10.3230.30">
    <property type="entry name" value="Phage gp6-like head-tail connector protein"/>
    <property type="match status" value="1"/>
</dbReference>
<name>A0A3A8GC83_9GAMM</name>
<dbReference type="AlphaFoldDB" id="A0A3A8GC83"/>
<gene>
    <name evidence="1" type="ORF">D7V64_08105</name>
</gene>
<organism evidence="1 2">
    <name type="scientific">Acinetobacter cumulans</name>
    <dbReference type="NCBI Taxonomy" id="2136182"/>
    <lineage>
        <taxon>Bacteria</taxon>
        <taxon>Pseudomonadati</taxon>
        <taxon>Pseudomonadota</taxon>
        <taxon>Gammaproteobacteria</taxon>
        <taxon>Moraxellales</taxon>
        <taxon>Moraxellaceae</taxon>
        <taxon>Acinetobacter</taxon>
    </lineage>
</organism>
<evidence type="ECO:0000313" key="2">
    <source>
        <dbReference type="Proteomes" id="UP000281084"/>
    </source>
</evidence>
<proteinExistence type="predicted"/>
<dbReference type="EMBL" id="RAXZ01000008">
    <property type="protein sequence ID" value="RKG52950.1"/>
    <property type="molecule type" value="Genomic_DNA"/>
</dbReference>
<dbReference type="InterPro" id="IPR021146">
    <property type="entry name" value="Phage_gp6-like_head-tail"/>
</dbReference>
<sequence>MSDLIDPAIVKKQLRVLHDRDDDYIGLLTKAALKHIQNFLDRPIEEVTVNGELHEDLTIAALLIITDMYENRAAQTEVNLYVNQAVEMYMLPYRIMGV</sequence>
<accession>A0A3A8GC83</accession>
<protein>
    <submittedName>
        <fullName evidence="1">Phage gp6-like head-tail connector protein</fullName>
    </submittedName>
</protein>
<dbReference type="Pfam" id="PF05135">
    <property type="entry name" value="Phage_connect_1"/>
    <property type="match status" value="1"/>
</dbReference>
<dbReference type="Proteomes" id="UP000281084">
    <property type="component" value="Unassembled WGS sequence"/>
</dbReference>